<dbReference type="InterPro" id="IPR007034">
    <property type="entry name" value="BMS1_TSR1_C"/>
</dbReference>
<gene>
    <name evidence="10" type="primary">LOC100647760</name>
</gene>
<evidence type="ECO:0000256" key="7">
    <source>
        <dbReference type="SAM" id="MobiDB-lite"/>
    </source>
</evidence>
<comment type="function">
    <text evidence="4">Required during maturation of the 40S ribosomal subunit in the nucleolus.</text>
</comment>
<feature type="domain" description="Bms1-type G" evidence="8">
    <location>
        <begin position="116"/>
        <end position="284"/>
    </location>
</feature>
<dbReference type="Pfam" id="PF04950">
    <property type="entry name" value="RIBIOP_C"/>
    <property type="match status" value="1"/>
</dbReference>
<evidence type="ECO:0000313" key="10">
    <source>
        <dbReference type="RefSeq" id="XP_048269468.1"/>
    </source>
</evidence>
<dbReference type="InterPro" id="IPR030387">
    <property type="entry name" value="G_Bms1/Tsr1_dom"/>
</dbReference>
<keyword evidence="2" id="KW-0690">Ribosome biogenesis</keyword>
<dbReference type="GO" id="GO:0003924">
    <property type="term" value="F:GTPase activity"/>
    <property type="evidence" value="ECO:0007669"/>
    <property type="project" value="TreeGrafter"/>
</dbReference>
<dbReference type="GO" id="GO:0030688">
    <property type="term" value="C:preribosome, small subunit precursor"/>
    <property type="evidence" value="ECO:0007669"/>
    <property type="project" value="TreeGrafter"/>
</dbReference>
<comment type="subcellular location">
    <subcellularLocation>
        <location evidence="1">Nucleus</location>
        <location evidence="1">Nucleolus</location>
    </subcellularLocation>
</comment>
<evidence type="ECO:0000256" key="4">
    <source>
        <dbReference type="ARBA" id="ARBA00037087"/>
    </source>
</evidence>
<protein>
    <recommendedName>
        <fullName evidence="6">Pre-rRNA-processing protein TSR1 homolog</fullName>
    </recommendedName>
</protein>
<keyword evidence="3" id="KW-0539">Nucleus</keyword>
<evidence type="ECO:0000256" key="5">
    <source>
        <dbReference type="ARBA" id="ARBA00038288"/>
    </source>
</evidence>
<dbReference type="SMART" id="SM01362">
    <property type="entry name" value="DUF663"/>
    <property type="match status" value="1"/>
</dbReference>
<dbReference type="AlphaFoldDB" id="A0A9C6SPD7"/>
<feature type="region of interest" description="Disordered" evidence="7">
    <location>
        <begin position="426"/>
        <end position="474"/>
    </location>
</feature>
<dbReference type="Pfam" id="PF22298">
    <property type="entry name" value="Tsr1_G-like"/>
    <property type="match status" value="1"/>
</dbReference>
<evidence type="ECO:0000256" key="2">
    <source>
        <dbReference type="ARBA" id="ARBA00022517"/>
    </source>
</evidence>
<evidence type="ECO:0000256" key="3">
    <source>
        <dbReference type="ARBA" id="ARBA00023242"/>
    </source>
</evidence>
<dbReference type="InterPro" id="IPR012948">
    <property type="entry name" value="AARP2CN"/>
</dbReference>
<evidence type="ECO:0000256" key="1">
    <source>
        <dbReference type="ARBA" id="ARBA00004604"/>
    </source>
</evidence>
<dbReference type="GeneID" id="100647760"/>
<dbReference type="GO" id="GO:0000462">
    <property type="term" value="P:maturation of SSU-rRNA from tricistronic rRNA transcript (SSU-rRNA, 5.8S rRNA, LSU-rRNA)"/>
    <property type="evidence" value="ECO:0007669"/>
    <property type="project" value="TreeGrafter"/>
</dbReference>
<evidence type="ECO:0000259" key="8">
    <source>
        <dbReference type="PROSITE" id="PS51714"/>
    </source>
</evidence>
<dbReference type="PANTHER" id="PTHR12858:SF1">
    <property type="entry name" value="PRE-RRNA-PROCESSING PROTEIN TSR1 HOMOLOG"/>
    <property type="match status" value="1"/>
</dbReference>
<accession>A0A9C6SPD7</accession>
<proteinExistence type="inferred from homology"/>
<reference evidence="10" key="1">
    <citation type="submission" date="2025-08" db="UniProtKB">
        <authorList>
            <consortium name="RefSeq"/>
        </authorList>
    </citation>
    <scope>IDENTIFICATION</scope>
</reference>
<evidence type="ECO:0000313" key="9">
    <source>
        <dbReference type="Proteomes" id="UP000835206"/>
    </source>
</evidence>
<evidence type="ECO:0000256" key="6">
    <source>
        <dbReference type="ARBA" id="ARBA00040070"/>
    </source>
</evidence>
<sequence length="810" mass="92337">MRLIVGLYPWQAVRFIIKIFRLQEYIVSNKMGTTKQEVHRPGAFKQVNKPHKTGRHRSKGSISSEVKGKVGVKVLSKRATKSLGKRARRLQSSQIRKNKREEVLQQKRNFGGFHSAPILLCIIALQKDVDADNILSVITKADESATIISSPRGTIHLSVPRFKQRFSIVVAPVGNLFATLDIAKIATTVLFVASATNKSDNSPRLEVLDDWGKEIIMPCVAQGLTTPLIALTNVENLHIKKRQDFKSHVQSELCKWLPKEEVFQLSTPIDAFNILRRIGTRKQRTVSYRNNRAQLLGEEAVFKCNENSTELGTLMISGYLKNVPLSVNGLVHIPELGDFQISQIDAPGDPYPVEKKLKKDCNAMDDEPSTRVLARADPGKQESLESENILDPMDAEQTWPTEEELAEAKAQRKKIVKRVPKGTSEYQAAWIPDEDGEELSECSSDESEDEMSVDEAQSETDSGPDAEDEEEYETITVSEVPDERYDENIDMTEEKEAMENLKNAKLDAKFPDEVDTPQDMLAKQRFQKYRGLESFRTSPWDPEENLPTDYARIYKFENFDRTRKRIFKESREIEGAMPGWYITIHVANVRVDAFSSLGNHPLIVFGLLPNEHKMSVLNVTLKHTGQTYSPVKSKAKLIFQCGFRRFTACPIFSQHTNGNKHKYERYFRPENTVVASMYAPITFPPCPVLCYVEKLNKSLELIATGSVLSVNPDRIVVKRVVLSGHTYKVHKRSAVIRFMFFHREDINWFKPVELRTKYGRRGHIKEPLGTHGHMKCVFNGQLKSQDTILMNLYKRVFPKWTYEPLFKNCG</sequence>
<dbReference type="InterPro" id="IPR039761">
    <property type="entry name" value="Bms1/Tsr1"/>
</dbReference>
<dbReference type="Proteomes" id="UP000835206">
    <property type="component" value="Chromosome 16"/>
</dbReference>
<comment type="similarity">
    <text evidence="5">Belongs to the TRAFAC class translation factor GTPase superfamily. Bms1-like GTPase family. TSR1 subfamily.</text>
</comment>
<dbReference type="GO" id="GO:0034511">
    <property type="term" value="F:U3 snoRNA binding"/>
    <property type="evidence" value="ECO:0007669"/>
    <property type="project" value="TreeGrafter"/>
</dbReference>
<dbReference type="RefSeq" id="XP_048269468.1">
    <property type="nucleotide sequence ID" value="XM_048413511.1"/>
</dbReference>
<keyword evidence="9" id="KW-1185">Reference proteome</keyword>
<dbReference type="Pfam" id="PF08142">
    <property type="entry name" value="AARP2CN"/>
    <property type="match status" value="1"/>
</dbReference>
<dbReference type="GO" id="GO:0000479">
    <property type="term" value="P:endonucleolytic cleavage of tricistronic rRNA transcript (SSU-rRNA, 5.8S rRNA, LSU-rRNA)"/>
    <property type="evidence" value="ECO:0007669"/>
    <property type="project" value="TreeGrafter"/>
</dbReference>
<organism evidence="9 10">
    <name type="scientific">Bombus terrestris</name>
    <name type="common">Buff-tailed bumblebee</name>
    <name type="synonym">Apis terrestris</name>
    <dbReference type="NCBI Taxonomy" id="30195"/>
    <lineage>
        <taxon>Eukaryota</taxon>
        <taxon>Metazoa</taxon>
        <taxon>Ecdysozoa</taxon>
        <taxon>Arthropoda</taxon>
        <taxon>Hexapoda</taxon>
        <taxon>Insecta</taxon>
        <taxon>Pterygota</taxon>
        <taxon>Neoptera</taxon>
        <taxon>Endopterygota</taxon>
        <taxon>Hymenoptera</taxon>
        <taxon>Apocrita</taxon>
        <taxon>Aculeata</taxon>
        <taxon>Apoidea</taxon>
        <taxon>Anthophila</taxon>
        <taxon>Apidae</taxon>
        <taxon>Bombus</taxon>
        <taxon>Bombus</taxon>
    </lineage>
</organism>
<dbReference type="PANTHER" id="PTHR12858">
    <property type="entry name" value="RIBOSOME BIOGENESIS PROTEIN"/>
    <property type="match status" value="1"/>
</dbReference>
<name>A0A9C6SPD7_BOMTE</name>
<dbReference type="KEGG" id="bter:100647760"/>
<dbReference type="GO" id="GO:0005525">
    <property type="term" value="F:GTP binding"/>
    <property type="evidence" value="ECO:0007669"/>
    <property type="project" value="TreeGrafter"/>
</dbReference>
<dbReference type="GO" id="GO:0005730">
    <property type="term" value="C:nucleolus"/>
    <property type="evidence" value="ECO:0007669"/>
    <property type="project" value="UniProtKB-SubCell"/>
</dbReference>
<feature type="compositionally biased region" description="Acidic residues" evidence="7">
    <location>
        <begin position="432"/>
        <end position="473"/>
    </location>
</feature>
<dbReference type="SMART" id="SM00785">
    <property type="entry name" value="AARP2CN"/>
    <property type="match status" value="1"/>
</dbReference>
<dbReference type="PROSITE" id="PS51714">
    <property type="entry name" value="G_BMS1"/>
    <property type="match status" value="1"/>
</dbReference>
<dbReference type="OrthoDB" id="119302at2759"/>